<sequence length="39" mass="4333">MKFGTKSVIQSDPSKLKSTVTQAEKDRIVEQSDHSKLKG</sequence>
<gene>
    <name evidence="2" type="ORF">S03H2_18461</name>
</gene>
<feature type="region of interest" description="Disordered" evidence="1">
    <location>
        <begin position="1"/>
        <end position="39"/>
    </location>
</feature>
<evidence type="ECO:0000256" key="1">
    <source>
        <dbReference type="SAM" id="MobiDB-lite"/>
    </source>
</evidence>
<dbReference type="AlphaFoldDB" id="X1H0U7"/>
<evidence type="ECO:0000313" key="2">
    <source>
        <dbReference type="EMBL" id="GAH38903.1"/>
    </source>
</evidence>
<reference evidence="2" key="1">
    <citation type="journal article" date="2014" name="Front. Microbiol.">
        <title>High frequency of phylogenetically diverse reductive dehalogenase-homologous genes in deep subseafloor sedimentary metagenomes.</title>
        <authorList>
            <person name="Kawai M."/>
            <person name="Futagami T."/>
            <person name="Toyoda A."/>
            <person name="Takaki Y."/>
            <person name="Nishi S."/>
            <person name="Hori S."/>
            <person name="Arai W."/>
            <person name="Tsubouchi T."/>
            <person name="Morono Y."/>
            <person name="Uchiyama I."/>
            <person name="Ito T."/>
            <person name="Fujiyama A."/>
            <person name="Inagaki F."/>
            <person name="Takami H."/>
        </authorList>
    </citation>
    <scope>NUCLEOTIDE SEQUENCE</scope>
    <source>
        <strain evidence="2">Expedition CK06-06</strain>
    </source>
</reference>
<proteinExistence type="predicted"/>
<feature type="compositionally biased region" description="Polar residues" evidence="1">
    <location>
        <begin position="7"/>
        <end position="22"/>
    </location>
</feature>
<organism evidence="2">
    <name type="scientific">marine sediment metagenome</name>
    <dbReference type="NCBI Taxonomy" id="412755"/>
    <lineage>
        <taxon>unclassified sequences</taxon>
        <taxon>metagenomes</taxon>
        <taxon>ecological metagenomes</taxon>
    </lineage>
</organism>
<feature type="compositionally biased region" description="Basic and acidic residues" evidence="1">
    <location>
        <begin position="23"/>
        <end position="39"/>
    </location>
</feature>
<feature type="non-terminal residue" evidence="2">
    <location>
        <position position="39"/>
    </location>
</feature>
<dbReference type="EMBL" id="BARU01009581">
    <property type="protein sequence ID" value="GAH38903.1"/>
    <property type="molecule type" value="Genomic_DNA"/>
</dbReference>
<protein>
    <submittedName>
        <fullName evidence="2">Uncharacterized protein</fullName>
    </submittedName>
</protein>
<name>X1H0U7_9ZZZZ</name>
<comment type="caution">
    <text evidence="2">The sequence shown here is derived from an EMBL/GenBank/DDBJ whole genome shotgun (WGS) entry which is preliminary data.</text>
</comment>
<accession>X1H0U7</accession>